<reference evidence="1" key="1">
    <citation type="journal article" date="2022" name="bioRxiv">
        <title>Sequencing and chromosome-scale assembly of the giantPleurodeles waltlgenome.</title>
        <authorList>
            <person name="Brown T."/>
            <person name="Elewa A."/>
            <person name="Iarovenko S."/>
            <person name="Subramanian E."/>
            <person name="Araus A.J."/>
            <person name="Petzold A."/>
            <person name="Susuki M."/>
            <person name="Suzuki K.-i.T."/>
            <person name="Hayashi T."/>
            <person name="Toyoda A."/>
            <person name="Oliveira C."/>
            <person name="Osipova E."/>
            <person name="Leigh N.D."/>
            <person name="Simon A."/>
            <person name="Yun M.H."/>
        </authorList>
    </citation>
    <scope>NUCLEOTIDE SEQUENCE</scope>
    <source>
        <strain evidence="1">20211129_DDA</strain>
        <tissue evidence="1">Liver</tissue>
    </source>
</reference>
<accession>A0AAV7QIQ9</accession>
<sequence>MGGTRPGPATLHILRSFLRDLRPPDYPFQLSFHFTQKDLIKKNYEIMERIVEDYQIYLRDKKLRKVKRDDLDYKLGRIYTFARKFDNVKVSDTM</sequence>
<name>A0AAV7QIQ9_PLEWA</name>
<evidence type="ECO:0000313" key="1">
    <source>
        <dbReference type="EMBL" id="KAJ1140078.1"/>
    </source>
</evidence>
<organism evidence="1 2">
    <name type="scientific">Pleurodeles waltl</name>
    <name type="common">Iberian ribbed newt</name>
    <dbReference type="NCBI Taxonomy" id="8319"/>
    <lineage>
        <taxon>Eukaryota</taxon>
        <taxon>Metazoa</taxon>
        <taxon>Chordata</taxon>
        <taxon>Craniata</taxon>
        <taxon>Vertebrata</taxon>
        <taxon>Euteleostomi</taxon>
        <taxon>Amphibia</taxon>
        <taxon>Batrachia</taxon>
        <taxon>Caudata</taxon>
        <taxon>Salamandroidea</taxon>
        <taxon>Salamandridae</taxon>
        <taxon>Pleurodelinae</taxon>
        <taxon>Pleurodeles</taxon>
    </lineage>
</organism>
<dbReference type="Proteomes" id="UP001066276">
    <property type="component" value="Chromosome 6"/>
</dbReference>
<keyword evidence="2" id="KW-1185">Reference proteome</keyword>
<protein>
    <submittedName>
        <fullName evidence="1">Uncharacterized protein</fullName>
    </submittedName>
</protein>
<evidence type="ECO:0000313" key="2">
    <source>
        <dbReference type="Proteomes" id="UP001066276"/>
    </source>
</evidence>
<dbReference type="EMBL" id="JANPWB010000010">
    <property type="protein sequence ID" value="KAJ1140078.1"/>
    <property type="molecule type" value="Genomic_DNA"/>
</dbReference>
<gene>
    <name evidence="1" type="ORF">NDU88_006439</name>
</gene>
<proteinExistence type="predicted"/>
<dbReference type="AlphaFoldDB" id="A0AAV7QIQ9"/>
<comment type="caution">
    <text evidence="1">The sequence shown here is derived from an EMBL/GenBank/DDBJ whole genome shotgun (WGS) entry which is preliminary data.</text>
</comment>